<keyword evidence="5" id="KW-1185">Reference proteome</keyword>
<name>A0ABU1Q326_9PSEU</name>
<feature type="region of interest" description="Disordered" evidence="2">
    <location>
        <begin position="183"/>
        <end position="209"/>
    </location>
</feature>
<dbReference type="InterPro" id="IPR000551">
    <property type="entry name" value="MerR-type_HTH_dom"/>
</dbReference>
<dbReference type="InterPro" id="IPR009061">
    <property type="entry name" value="DNA-bd_dom_put_sf"/>
</dbReference>
<dbReference type="PROSITE" id="PS00552">
    <property type="entry name" value="HTH_MERR_1"/>
    <property type="match status" value="1"/>
</dbReference>
<dbReference type="SUPFAM" id="SSF46955">
    <property type="entry name" value="Putative DNA-binding domain"/>
    <property type="match status" value="1"/>
</dbReference>
<dbReference type="PANTHER" id="PTHR30204">
    <property type="entry name" value="REDOX-CYCLING DRUG-SENSING TRANSCRIPTIONAL ACTIVATOR SOXR"/>
    <property type="match status" value="1"/>
</dbReference>
<accession>A0ABU1Q326</accession>
<dbReference type="InterPro" id="IPR029442">
    <property type="entry name" value="GyrI-like"/>
</dbReference>
<evidence type="ECO:0000313" key="4">
    <source>
        <dbReference type="EMBL" id="MDR6597290.1"/>
    </source>
</evidence>
<dbReference type="EMBL" id="JAVDSG010000001">
    <property type="protein sequence ID" value="MDR6597290.1"/>
    <property type="molecule type" value="Genomic_DNA"/>
</dbReference>
<keyword evidence="1 4" id="KW-0238">DNA-binding</keyword>
<dbReference type="GO" id="GO:0003677">
    <property type="term" value="F:DNA binding"/>
    <property type="evidence" value="ECO:0007669"/>
    <property type="project" value="UniProtKB-KW"/>
</dbReference>
<evidence type="ECO:0000256" key="1">
    <source>
        <dbReference type="ARBA" id="ARBA00023125"/>
    </source>
</evidence>
<dbReference type="Pfam" id="PF06445">
    <property type="entry name" value="GyrI-like"/>
    <property type="match status" value="1"/>
</dbReference>
<protein>
    <submittedName>
        <fullName evidence="4">DNA-binding transcriptional MerR regulator</fullName>
    </submittedName>
</protein>
<evidence type="ECO:0000313" key="5">
    <source>
        <dbReference type="Proteomes" id="UP001268819"/>
    </source>
</evidence>
<dbReference type="SMART" id="SM00422">
    <property type="entry name" value="HTH_MERR"/>
    <property type="match status" value="1"/>
</dbReference>
<dbReference type="Gene3D" id="3.20.80.10">
    <property type="entry name" value="Regulatory factor, effector binding domain"/>
    <property type="match status" value="1"/>
</dbReference>
<dbReference type="PROSITE" id="PS50937">
    <property type="entry name" value="HTH_MERR_2"/>
    <property type="match status" value="1"/>
</dbReference>
<dbReference type="RefSeq" id="WP_310310376.1">
    <property type="nucleotide sequence ID" value="NZ_BAAAXB010000001.1"/>
</dbReference>
<dbReference type="InterPro" id="IPR010499">
    <property type="entry name" value="AraC_E-bd"/>
</dbReference>
<proteinExistence type="predicted"/>
<dbReference type="Pfam" id="PF00376">
    <property type="entry name" value="MerR"/>
    <property type="match status" value="1"/>
</dbReference>
<dbReference type="InterPro" id="IPR047057">
    <property type="entry name" value="MerR_fam"/>
</dbReference>
<gene>
    <name evidence="4" type="ORF">J2S66_005674</name>
</gene>
<comment type="caution">
    <text evidence="4">The sequence shown here is derived from an EMBL/GenBank/DDBJ whole genome shotgun (WGS) entry which is preliminary data.</text>
</comment>
<dbReference type="SUPFAM" id="SSF55136">
    <property type="entry name" value="Probable bacterial effector-binding domain"/>
    <property type="match status" value="1"/>
</dbReference>
<evidence type="ECO:0000256" key="2">
    <source>
        <dbReference type="SAM" id="MobiDB-lite"/>
    </source>
</evidence>
<dbReference type="InterPro" id="IPR011256">
    <property type="entry name" value="Reg_factor_effector_dom_sf"/>
</dbReference>
<reference evidence="4 5" key="1">
    <citation type="submission" date="2023-07" db="EMBL/GenBank/DDBJ databases">
        <title>Sequencing the genomes of 1000 actinobacteria strains.</title>
        <authorList>
            <person name="Klenk H.-P."/>
        </authorList>
    </citation>
    <scope>NUCLEOTIDE SEQUENCE [LARGE SCALE GENOMIC DNA]</scope>
    <source>
        <strain evidence="4 5">DSM 43749</strain>
    </source>
</reference>
<dbReference type="PANTHER" id="PTHR30204:SF97">
    <property type="entry name" value="MERR FAMILY REGULATORY PROTEIN"/>
    <property type="match status" value="1"/>
</dbReference>
<organism evidence="4 5">
    <name type="scientific">Saccharothrix longispora</name>
    <dbReference type="NCBI Taxonomy" id="33920"/>
    <lineage>
        <taxon>Bacteria</taxon>
        <taxon>Bacillati</taxon>
        <taxon>Actinomycetota</taxon>
        <taxon>Actinomycetes</taxon>
        <taxon>Pseudonocardiales</taxon>
        <taxon>Pseudonocardiaceae</taxon>
        <taxon>Saccharothrix</taxon>
    </lineage>
</organism>
<feature type="domain" description="HTH merR-type" evidence="3">
    <location>
        <begin position="5"/>
        <end position="75"/>
    </location>
</feature>
<dbReference type="Proteomes" id="UP001268819">
    <property type="component" value="Unassembled WGS sequence"/>
</dbReference>
<dbReference type="SMART" id="SM00871">
    <property type="entry name" value="AraC_E_bind"/>
    <property type="match status" value="1"/>
</dbReference>
<sequence length="279" mass="29834">MESDLLPIGRFAALSRLSVKQLRHYDELGLLVPAHVDAASGYRYYRRAQARQALSIGLLRSLDVPLPVVAAVLSGAPGALDDVRAEHEAELVRRRSALAALERVMVEGLPATPVRVVAEPARSVAVVREVAAGAADVSRATSAAVARVLREVPPTGPPELIGLFPVELDDAFEVRVALVVGRGPSERHPSGRNASGRNASGWEASGREAEPLPGGEFACATHVGPYDQIPLTAHALLAWCAERGHPLRGPIREVYVSDPATTEPDRLVTHLMIPLEERP</sequence>
<evidence type="ECO:0000259" key="3">
    <source>
        <dbReference type="PROSITE" id="PS50937"/>
    </source>
</evidence>
<dbReference type="Gene3D" id="1.10.1660.10">
    <property type="match status" value="1"/>
</dbReference>